<evidence type="ECO:0000313" key="7">
    <source>
        <dbReference type="EMBL" id="WJW66968.1"/>
    </source>
</evidence>
<dbReference type="InterPro" id="IPR003439">
    <property type="entry name" value="ABC_transporter-like_ATP-bd"/>
</dbReference>
<dbReference type="RefSeq" id="WP_341468861.1">
    <property type="nucleotide sequence ID" value="NZ_CP128399.1"/>
</dbReference>
<accession>A0A8T7LST1</accession>
<keyword evidence="4 6" id="KW-0067">ATP-binding</keyword>
<reference evidence="6 8" key="1">
    <citation type="submission" date="2020-06" db="EMBL/GenBank/DDBJ databases">
        <title>Anoxygenic phototrophic Chloroflexota member uses a Type I reaction center.</title>
        <authorList>
            <person name="Tsuji J.M."/>
            <person name="Shaw N.A."/>
            <person name="Nagashima S."/>
            <person name="Venkiteswaran J."/>
            <person name="Schiff S.L."/>
            <person name="Hanada S."/>
            <person name="Tank M."/>
            <person name="Neufeld J.D."/>
        </authorList>
    </citation>
    <scope>NUCLEOTIDE SEQUENCE [LARGE SCALE GENOMIC DNA]</scope>
    <source>
        <strain evidence="6">L227-S17</strain>
    </source>
</reference>
<dbReference type="SMART" id="SM00382">
    <property type="entry name" value="AAA"/>
    <property type="match status" value="1"/>
</dbReference>
<comment type="similarity">
    <text evidence="1">Belongs to the ABC transporter superfamily.</text>
</comment>
<protein>
    <submittedName>
        <fullName evidence="6">ABC transporter ATP-binding protein</fullName>
    </submittedName>
</protein>
<dbReference type="EMBL" id="JACATZ010000001">
    <property type="protein sequence ID" value="NWJ45088.1"/>
    <property type="molecule type" value="Genomic_DNA"/>
</dbReference>
<keyword evidence="3" id="KW-0547">Nucleotide-binding</keyword>
<feature type="domain" description="ABC transporter" evidence="5">
    <location>
        <begin position="5"/>
        <end position="234"/>
    </location>
</feature>
<evidence type="ECO:0000259" key="5">
    <source>
        <dbReference type="PROSITE" id="PS50893"/>
    </source>
</evidence>
<proteinExistence type="inferred from homology"/>
<dbReference type="PANTHER" id="PTHR43335:SF4">
    <property type="entry name" value="ABC TRANSPORTER, ATP-BINDING PROTEIN"/>
    <property type="match status" value="1"/>
</dbReference>
<gene>
    <name evidence="6" type="ORF">HXX08_04330</name>
    <name evidence="7" type="ORF">OZ401_000214</name>
</gene>
<evidence type="ECO:0000256" key="4">
    <source>
        <dbReference type="ARBA" id="ARBA00022840"/>
    </source>
</evidence>
<dbReference type="Pfam" id="PF00005">
    <property type="entry name" value="ABC_tran"/>
    <property type="match status" value="1"/>
</dbReference>
<dbReference type="InterPro" id="IPR003593">
    <property type="entry name" value="AAA+_ATPase"/>
</dbReference>
<dbReference type="PROSITE" id="PS50893">
    <property type="entry name" value="ABC_TRANSPORTER_2"/>
    <property type="match status" value="1"/>
</dbReference>
<reference evidence="7" key="2">
    <citation type="journal article" date="2024" name="Nature">
        <title>Anoxygenic phototroph of the Chloroflexota uses a type I reaction centre.</title>
        <authorList>
            <person name="Tsuji J.M."/>
            <person name="Shaw N.A."/>
            <person name="Nagashima S."/>
            <person name="Venkiteswaran J.J."/>
            <person name="Schiff S.L."/>
            <person name="Watanabe T."/>
            <person name="Fukui M."/>
            <person name="Hanada S."/>
            <person name="Tank M."/>
            <person name="Neufeld J.D."/>
        </authorList>
    </citation>
    <scope>NUCLEOTIDE SEQUENCE</scope>
    <source>
        <strain evidence="7">L227-S17</strain>
    </source>
</reference>
<dbReference type="InterPro" id="IPR017871">
    <property type="entry name" value="ABC_transporter-like_CS"/>
</dbReference>
<evidence type="ECO:0000256" key="1">
    <source>
        <dbReference type="ARBA" id="ARBA00005417"/>
    </source>
</evidence>
<dbReference type="SUPFAM" id="SSF52540">
    <property type="entry name" value="P-loop containing nucleoside triphosphate hydrolases"/>
    <property type="match status" value="1"/>
</dbReference>
<sequence>MSDAIVCEGLTKQYNSRVVLNNLFLKVPENTVFGFLGPNGAGKTTTMKILTGQIKPSGGKAHVAGVEVKIGSPESRRFTGYLTETPNYYGWMTGRELLEWVGELFGMTTSDRKARSKELLRLVGIEEAGNRKVVTYSGGMRQRLGIAQALVNRPKVVFLDEPVSALDPVGRRDVLLLLDRIRQDTTVFMSSHVLADVDRVCDHVAILDKGNLVVSGSTTELKERYSHPALWITLEGGYPEAVKLAESLKTLPEVKYAIPDEYGRVNLELVNEQAVHKAGQYIPRMISEMNLNLAGYQAAIPNLEEIFIQVVNQREGVQQA</sequence>
<keyword evidence="2" id="KW-0813">Transport</keyword>
<dbReference type="InterPro" id="IPR027417">
    <property type="entry name" value="P-loop_NTPase"/>
</dbReference>
<dbReference type="Gene3D" id="3.40.50.300">
    <property type="entry name" value="P-loop containing nucleotide triphosphate hydrolases"/>
    <property type="match status" value="1"/>
</dbReference>
<dbReference type="AlphaFoldDB" id="A0A8T7LST1"/>
<evidence type="ECO:0000313" key="8">
    <source>
        <dbReference type="Proteomes" id="UP000521676"/>
    </source>
</evidence>
<dbReference type="PANTHER" id="PTHR43335">
    <property type="entry name" value="ABC TRANSPORTER, ATP-BINDING PROTEIN"/>
    <property type="match status" value="1"/>
</dbReference>
<keyword evidence="9" id="KW-1185">Reference proteome</keyword>
<evidence type="ECO:0000313" key="6">
    <source>
        <dbReference type="EMBL" id="NWJ45088.1"/>
    </source>
</evidence>
<dbReference type="EMBL" id="CP128399">
    <property type="protein sequence ID" value="WJW66968.1"/>
    <property type="molecule type" value="Genomic_DNA"/>
</dbReference>
<evidence type="ECO:0000256" key="3">
    <source>
        <dbReference type="ARBA" id="ARBA00022741"/>
    </source>
</evidence>
<dbReference type="Proteomes" id="UP001431572">
    <property type="component" value="Chromosome 1"/>
</dbReference>
<evidence type="ECO:0000256" key="2">
    <source>
        <dbReference type="ARBA" id="ARBA00022448"/>
    </source>
</evidence>
<evidence type="ECO:0000313" key="9">
    <source>
        <dbReference type="Proteomes" id="UP001431572"/>
    </source>
</evidence>
<dbReference type="CDD" id="cd03230">
    <property type="entry name" value="ABC_DR_subfamily_A"/>
    <property type="match status" value="1"/>
</dbReference>
<organism evidence="6 8">
    <name type="scientific">Candidatus Chlorohelix allophototropha</name>
    <dbReference type="NCBI Taxonomy" id="3003348"/>
    <lineage>
        <taxon>Bacteria</taxon>
        <taxon>Bacillati</taxon>
        <taxon>Chloroflexota</taxon>
        <taxon>Chloroflexia</taxon>
        <taxon>Candidatus Chloroheliales</taxon>
        <taxon>Candidatus Chloroheliaceae</taxon>
        <taxon>Candidatus Chlorohelix</taxon>
    </lineage>
</organism>
<dbReference type="PROSITE" id="PS00211">
    <property type="entry name" value="ABC_TRANSPORTER_1"/>
    <property type="match status" value="1"/>
</dbReference>
<dbReference type="GO" id="GO:0005524">
    <property type="term" value="F:ATP binding"/>
    <property type="evidence" value="ECO:0007669"/>
    <property type="project" value="UniProtKB-KW"/>
</dbReference>
<dbReference type="Proteomes" id="UP000521676">
    <property type="component" value="Unassembled WGS sequence"/>
</dbReference>
<dbReference type="GO" id="GO:0016887">
    <property type="term" value="F:ATP hydrolysis activity"/>
    <property type="evidence" value="ECO:0007669"/>
    <property type="project" value="InterPro"/>
</dbReference>
<name>A0A8T7LST1_9CHLR</name>